<evidence type="ECO:0000313" key="2">
    <source>
        <dbReference type="EnsemblPlants" id="OB01G33440.1"/>
    </source>
</evidence>
<dbReference type="Proteomes" id="UP000006038">
    <property type="component" value="Chromosome 1"/>
</dbReference>
<evidence type="ECO:0000256" key="1">
    <source>
        <dbReference type="SAM" id="MobiDB-lite"/>
    </source>
</evidence>
<keyword evidence="3" id="KW-1185">Reference proteome</keyword>
<protein>
    <submittedName>
        <fullName evidence="2">Uncharacterized protein</fullName>
    </submittedName>
</protein>
<feature type="compositionally biased region" description="Polar residues" evidence="1">
    <location>
        <begin position="42"/>
        <end position="52"/>
    </location>
</feature>
<organism evidence="2">
    <name type="scientific">Oryza brachyantha</name>
    <name type="common">malo sina</name>
    <dbReference type="NCBI Taxonomy" id="4533"/>
    <lineage>
        <taxon>Eukaryota</taxon>
        <taxon>Viridiplantae</taxon>
        <taxon>Streptophyta</taxon>
        <taxon>Embryophyta</taxon>
        <taxon>Tracheophyta</taxon>
        <taxon>Spermatophyta</taxon>
        <taxon>Magnoliopsida</taxon>
        <taxon>Liliopsida</taxon>
        <taxon>Poales</taxon>
        <taxon>Poaceae</taxon>
        <taxon>BOP clade</taxon>
        <taxon>Oryzoideae</taxon>
        <taxon>Oryzeae</taxon>
        <taxon>Oryzinae</taxon>
        <taxon>Oryza</taxon>
    </lineage>
</organism>
<feature type="region of interest" description="Disordered" evidence="1">
    <location>
        <begin position="42"/>
        <end position="70"/>
    </location>
</feature>
<dbReference type="EnsemblPlants" id="OB01G33440.1">
    <property type="protein sequence ID" value="OB01G33440.1"/>
    <property type="gene ID" value="OB01G33440"/>
</dbReference>
<evidence type="ECO:0000313" key="3">
    <source>
        <dbReference type="Proteomes" id="UP000006038"/>
    </source>
</evidence>
<dbReference type="Gramene" id="OB01G33440.1">
    <property type="protein sequence ID" value="OB01G33440.1"/>
    <property type="gene ID" value="OB01G33440"/>
</dbReference>
<reference evidence="2" key="2">
    <citation type="submission" date="2013-04" db="UniProtKB">
        <authorList>
            <consortium name="EnsemblPlants"/>
        </authorList>
    </citation>
    <scope>IDENTIFICATION</scope>
</reference>
<sequence length="150" mass="16305">MPSDMSMTLTARPAVSLRSLTTLRPVSRPAFMLVVPSVTRPSTRALSSSRADSVTKRSGQRRAALSEKVTMLRRSSRPLSLWMTKCRADFTLASPSPPMLPLTSMTATRSRPALSAKEEMPLSSSITSSSLGARDATGLWYLTRRTCITG</sequence>
<dbReference type="AlphaFoldDB" id="J3L288"/>
<name>J3L288_ORYBR</name>
<reference evidence="2" key="1">
    <citation type="journal article" date="2013" name="Nat. Commun.">
        <title>Whole-genome sequencing of Oryza brachyantha reveals mechanisms underlying Oryza genome evolution.</title>
        <authorList>
            <person name="Chen J."/>
            <person name="Huang Q."/>
            <person name="Gao D."/>
            <person name="Wang J."/>
            <person name="Lang Y."/>
            <person name="Liu T."/>
            <person name="Li B."/>
            <person name="Bai Z."/>
            <person name="Luis Goicoechea J."/>
            <person name="Liang C."/>
            <person name="Chen C."/>
            <person name="Zhang W."/>
            <person name="Sun S."/>
            <person name="Liao Y."/>
            <person name="Zhang X."/>
            <person name="Yang L."/>
            <person name="Song C."/>
            <person name="Wang M."/>
            <person name="Shi J."/>
            <person name="Liu G."/>
            <person name="Liu J."/>
            <person name="Zhou H."/>
            <person name="Zhou W."/>
            <person name="Yu Q."/>
            <person name="An N."/>
            <person name="Chen Y."/>
            <person name="Cai Q."/>
            <person name="Wang B."/>
            <person name="Liu B."/>
            <person name="Min J."/>
            <person name="Huang Y."/>
            <person name="Wu H."/>
            <person name="Li Z."/>
            <person name="Zhang Y."/>
            <person name="Yin Y."/>
            <person name="Song W."/>
            <person name="Jiang J."/>
            <person name="Jackson S.A."/>
            <person name="Wing R.A."/>
            <person name="Wang J."/>
            <person name="Chen M."/>
        </authorList>
    </citation>
    <scope>NUCLEOTIDE SEQUENCE [LARGE SCALE GENOMIC DNA]</scope>
    <source>
        <strain evidence="2">cv. IRGC 101232</strain>
    </source>
</reference>
<accession>J3L288</accession>
<proteinExistence type="predicted"/>
<dbReference type="HOGENOM" id="CLU_1772905_0_0_1"/>